<dbReference type="AlphaFoldDB" id="A0A5B9QXR7"/>
<proteinExistence type="inferred from homology"/>
<organism evidence="6 7">
    <name type="scientific">Roseimaritima ulvae</name>
    <dbReference type="NCBI Taxonomy" id="980254"/>
    <lineage>
        <taxon>Bacteria</taxon>
        <taxon>Pseudomonadati</taxon>
        <taxon>Planctomycetota</taxon>
        <taxon>Planctomycetia</taxon>
        <taxon>Pirellulales</taxon>
        <taxon>Pirellulaceae</taxon>
        <taxon>Roseimaritima</taxon>
    </lineage>
</organism>
<comment type="similarity">
    <text evidence="1 4">Belongs to the polyphosphate kinase 2 (PPK2) family. Class I subfamily.</text>
</comment>
<dbReference type="KEGG" id="rul:UC8_46420"/>
<evidence type="ECO:0000259" key="5">
    <source>
        <dbReference type="Pfam" id="PF03976"/>
    </source>
</evidence>
<keyword evidence="3 4" id="KW-0418">Kinase</keyword>
<dbReference type="PANTHER" id="PTHR34383:SF1">
    <property type="entry name" value="ADP-POLYPHOSPHATE PHOSPHOTRANSFERASE"/>
    <property type="match status" value="1"/>
</dbReference>
<dbReference type="NCBIfam" id="TIGR03707">
    <property type="entry name" value="PPK2_P_aer"/>
    <property type="match status" value="1"/>
</dbReference>
<dbReference type="Pfam" id="PF03976">
    <property type="entry name" value="PPK2"/>
    <property type="match status" value="1"/>
</dbReference>
<evidence type="ECO:0000313" key="6">
    <source>
        <dbReference type="EMBL" id="QEG42600.1"/>
    </source>
</evidence>
<reference evidence="6 7" key="1">
    <citation type="submission" date="2019-08" db="EMBL/GenBank/DDBJ databases">
        <title>Deep-cultivation of Planctomycetes and their phenomic and genomic characterization uncovers novel biology.</title>
        <authorList>
            <person name="Wiegand S."/>
            <person name="Jogler M."/>
            <person name="Boedeker C."/>
            <person name="Pinto D."/>
            <person name="Vollmers J."/>
            <person name="Rivas-Marin E."/>
            <person name="Kohn T."/>
            <person name="Peeters S.H."/>
            <person name="Heuer A."/>
            <person name="Rast P."/>
            <person name="Oberbeckmann S."/>
            <person name="Bunk B."/>
            <person name="Jeske O."/>
            <person name="Meyerdierks A."/>
            <person name="Storesund J.E."/>
            <person name="Kallscheuer N."/>
            <person name="Luecker S."/>
            <person name="Lage O.M."/>
            <person name="Pohl T."/>
            <person name="Merkel B.J."/>
            <person name="Hornburger P."/>
            <person name="Mueller R.-W."/>
            <person name="Bruemmer F."/>
            <person name="Labrenz M."/>
            <person name="Spormann A.M."/>
            <person name="Op den Camp H."/>
            <person name="Overmann J."/>
            <person name="Amann R."/>
            <person name="Jetten M.S.M."/>
            <person name="Mascher T."/>
            <person name="Medema M.H."/>
            <person name="Devos D.P."/>
            <person name="Kaster A.-K."/>
            <person name="Ovreas L."/>
            <person name="Rohde M."/>
            <person name="Galperin M.Y."/>
            <person name="Jogler C."/>
        </authorList>
    </citation>
    <scope>NUCLEOTIDE SEQUENCE [LARGE SCALE GENOMIC DNA]</scope>
    <source>
        <strain evidence="6 7">UC8</strain>
    </source>
</reference>
<evidence type="ECO:0000256" key="3">
    <source>
        <dbReference type="ARBA" id="ARBA00022777"/>
    </source>
</evidence>
<dbReference type="OrthoDB" id="9775224at2"/>
<dbReference type="PIRSF" id="PIRSF028756">
    <property type="entry name" value="PPK2_prd"/>
    <property type="match status" value="1"/>
</dbReference>
<evidence type="ECO:0000313" key="7">
    <source>
        <dbReference type="Proteomes" id="UP000325286"/>
    </source>
</evidence>
<evidence type="ECO:0000256" key="1">
    <source>
        <dbReference type="ARBA" id="ARBA00009924"/>
    </source>
</evidence>
<dbReference type="RefSeq" id="WP_068141801.1">
    <property type="nucleotide sequence ID" value="NZ_CP042914.1"/>
</dbReference>
<dbReference type="InterPro" id="IPR027417">
    <property type="entry name" value="P-loop_NTPase"/>
</dbReference>
<accession>A0A5B9QXR7</accession>
<evidence type="ECO:0000256" key="2">
    <source>
        <dbReference type="ARBA" id="ARBA00022679"/>
    </source>
</evidence>
<dbReference type="EMBL" id="CP042914">
    <property type="protein sequence ID" value="QEG42600.1"/>
    <property type="molecule type" value="Genomic_DNA"/>
</dbReference>
<protein>
    <recommendedName>
        <fullName evidence="4">ADP/GDP-polyphosphate phosphotransferase</fullName>
        <ecNumber evidence="4">2.7.4.-</ecNumber>
    </recommendedName>
    <alternativeName>
        <fullName evidence="4">Polyphosphate kinase PPK2</fullName>
    </alternativeName>
</protein>
<keyword evidence="2 4" id="KW-0808">Transferase</keyword>
<dbReference type="Proteomes" id="UP000325286">
    <property type="component" value="Chromosome"/>
</dbReference>
<feature type="domain" description="Polyphosphate kinase-2-related" evidence="5">
    <location>
        <begin position="54"/>
        <end position="278"/>
    </location>
</feature>
<dbReference type="InterPro" id="IPR016898">
    <property type="entry name" value="Polyphosphate_phosphotransfera"/>
</dbReference>
<dbReference type="InterPro" id="IPR022488">
    <property type="entry name" value="PPK2-related"/>
</dbReference>
<comment type="subunit">
    <text evidence="4">Homotetramer.</text>
</comment>
<dbReference type="Gene3D" id="3.40.50.300">
    <property type="entry name" value="P-loop containing nucleotide triphosphate hydrolases"/>
    <property type="match status" value="1"/>
</dbReference>
<dbReference type="SUPFAM" id="SSF52540">
    <property type="entry name" value="P-loop containing nucleoside triphosphate hydrolases"/>
    <property type="match status" value="1"/>
</dbReference>
<name>A0A5B9QXR7_9BACT</name>
<dbReference type="GO" id="GO:0008976">
    <property type="term" value="F:polyphosphate kinase activity"/>
    <property type="evidence" value="ECO:0007669"/>
    <property type="project" value="UniProtKB-UniRule"/>
</dbReference>
<gene>
    <name evidence="6" type="ORF">UC8_46420</name>
</gene>
<dbReference type="GO" id="GO:0006793">
    <property type="term" value="P:phosphorus metabolic process"/>
    <property type="evidence" value="ECO:0007669"/>
    <property type="project" value="InterPro"/>
</dbReference>
<dbReference type="PANTHER" id="PTHR34383">
    <property type="entry name" value="POLYPHOSPHATE:AMP PHOSPHOTRANSFERASE-RELATED"/>
    <property type="match status" value="1"/>
</dbReference>
<dbReference type="EC" id="2.7.4.-" evidence="4"/>
<keyword evidence="7" id="KW-1185">Reference proteome</keyword>
<sequence length="308" mass="36622">MTDTPSNHDYERIRAEILDSIDEEIEAELEDCLAEQSPQAVRYRADENAPRMRRGDYFRELLRLQRELIKLQDWVTETGAKIAILFEGRDAAGKGGVIKRITQRLNPRVCRVAALPAPSPRERTQWYFQRYVSHLPAGGEIVLFDRSWYNRAGVERVMGFCTDEEYEEFFRTVPNFERMLVGSGIHLLKYWFSITDQEQQFRFQCRIVDPLKQWKLSPMDLESRRLWEQYTRAKEVMLQRTNTDDVPWWIVEANDKKRARLNCIHHLLQQLPYREVDKDIAVDLPPRERSEDYDRQPIPKELVVPMVY</sequence>
<evidence type="ECO:0000256" key="4">
    <source>
        <dbReference type="RuleBase" id="RU369062"/>
    </source>
</evidence>
<comment type="function">
    <text evidence="4">Uses inorganic polyphosphate (polyP) as a donor to convert GDP to GTP or ADP to ATP.</text>
</comment>
<dbReference type="InterPro" id="IPR022486">
    <property type="entry name" value="PPK2_PA0141"/>
</dbReference>